<evidence type="ECO:0000256" key="2">
    <source>
        <dbReference type="SAM" id="Phobius"/>
    </source>
</evidence>
<reference evidence="3 4" key="1">
    <citation type="submission" date="2019-02" db="EMBL/GenBank/DDBJ databases">
        <title>Deep-cultivation of Planctomycetes and their phenomic and genomic characterization uncovers novel biology.</title>
        <authorList>
            <person name="Wiegand S."/>
            <person name="Jogler M."/>
            <person name="Boedeker C."/>
            <person name="Pinto D."/>
            <person name="Vollmers J."/>
            <person name="Rivas-Marin E."/>
            <person name="Kohn T."/>
            <person name="Peeters S.H."/>
            <person name="Heuer A."/>
            <person name="Rast P."/>
            <person name="Oberbeckmann S."/>
            <person name="Bunk B."/>
            <person name="Jeske O."/>
            <person name="Meyerdierks A."/>
            <person name="Storesund J.E."/>
            <person name="Kallscheuer N."/>
            <person name="Luecker S."/>
            <person name="Lage O.M."/>
            <person name="Pohl T."/>
            <person name="Merkel B.J."/>
            <person name="Hornburger P."/>
            <person name="Mueller R.-W."/>
            <person name="Bruemmer F."/>
            <person name="Labrenz M."/>
            <person name="Spormann A.M."/>
            <person name="Op den Camp H."/>
            <person name="Overmann J."/>
            <person name="Amann R."/>
            <person name="Jetten M.S.M."/>
            <person name="Mascher T."/>
            <person name="Medema M.H."/>
            <person name="Devos D.P."/>
            <person name="Kaster A.-K."/>
            <person name="Ovreas L."/>
            <person name="Rohde M."/>
            <person name="Galperin M.Y."/>
            <person name="Jogler C."/>
        </authorList>
    </citation>
    <scope>NUCLEOTIDE SEQUENCE [LARGE SCALE GENOMIC DNA]</scope>
    <source>
        <strain evidence="3 4">Mal52</strain>
    </source>
</reference>
<feature type="transmembrane region" description="Helical" evidence="2">
    <location>
        <begin position="6"/>
        <end position="26"/>
    </location>
</feature>
<dbReference type="RefSeq" id="WP_197534896.1">
    <property type="nucleotide sequence ID" value="NZ_CP036276.1"/>
</dbReference>
<feature type="transmembrane region" description="Helical" evidence="2">
    <location>
        <begin position="88"/>
        <end position="109"/>
    </location>
</feature>
<protein>
    <submittedName>
        <fullName evidence="3">Uncharacterized protein</fullName>
    </submittedName>
</protein>
<evidence type="ECO:0000313" key="4">
    <source>
        <dbReference type="Proteomes" id="UP000319383"/>
    </source>
</evidence>
<keyword evidence="2" id="KW-0812">Transmembrane</keyword>
<dbReference type="Proteomes" id="UP000319383">
    <property type="component" value="Chromosome"/>
</dbReference>
<evidence type="ECO:0000256" key="1">
    <source>
        <dbReference type="SAM" id="MobiDB-lite"/>
    </source>
</evidence>
<proteinExistence type="predicted"/>
<accession>A0A517ZPI9</accession>
<name>A0A517ZPI9_9PLAN</name>
<feature type="transmembrane region" description="Helical" evidence="2">
    <location>
        <begin position="47"/>
        <end position="68"/>
    </location>
</feature>
<keyword evidence="2" id="KW-0472">Membrane</keyword>
<sequence>MTTMVWTYAAYLAVCGGITIWVAQTLRKNGTVYVTDGRNHRTELANAISYLLTVGFYLINFGFICLALKHGAQVTDTQSAIELLSTKIGSVLLALGCMHFIILIVFTGIRKNNRSSTEPIFENRYGEPLSNPTAVRQERPN</sequence>
<evidence type="ECO:0000313" key="3">
    <source>
        <dbReference type="EMBL" id="QDU44396.1"/>
    </source>
</evidence>
<dbReference type="EMBL" id="CP036276">
    <property type="protein sequence ID" value="QDU44396.1"/>
    <property type="molecule type" value="Genomic_DNA"/>
</dbReference>
<dbReference type="KEGG" id="sdyn:Mal52_28770"/>
<keyword evidence="4" id="KW-1185">Reference proteome</keyword>
<dbReference type="AlphaFoldDB" id="A0A517ZPI9"/>
<keyword evidence="2" id="KW-1133">Transmembrane helix</keyword>
<gene>
    <name evidence="3" type="ORF">Mal52_28770</name>
</gene>
<organism evidence="3 4">
    <name type="scientific">Symmachiella dynata</name>
    <dbReference type="NCBI Taxonomy" id="2527995"/>
    <lineage>
        <taxon>Bacteria</taxon>
        <taxon>Pseudomonadati</taxon>
        <taxon>Planctomycetota</taxon>
        <taxon>Planctomycetia</taxon>
        <taxon>Planctomycetales</taxon>
        <taxon>Planctomycetaceae</taxon>
        <taxon>Symmachiella</taxon>
    </lineage>
</organism>
<feature type="region of interest" description="Disordered" evidence="1">
    <location>
        <begin position="120"/>
        <end position="141"/>
    </location>
</feature>